<keyword evidence="1" id="KW-0472">Membrane</keyword>
<keyword evidence="1" id="KW-0812">Transmembrane</keyword>
<reference evidence="2 3" key="1">
    <citation type="submission" date="2024-01" db="EMBL/GenBank/DDBJ databases">
        <title>The genomes of 5 underutilized Papilionoideae crops provide insights into root nodulation and disease resistanc.</title>
        <authorList>
            <person name="Jiang F."/>
        </authorList>
    </citation>
    <scope>NUCLEOTIDE SEQUENCE [LARGE SCALE GENOMIC DNA]</scope>
    <source>
        <strain evidence="2">JINMINGXINNONG_FW02</strain>
        <tissue evidence="2">Leaves</tissue>
    </source>
</reference>
<dbReference type="AlphaFoldDB" id="A0AAN9MID2"/>
<gene>
    <name evidence="2" type="ORF">VNO80_14401</name>
</gene>
<evidence type="ECO:0000313" key="2">
    <source>
        <dbReference type="EMBL" id="KAK7355154.1"/>
    </source>
</evidence>
<comment type="caution">
    <text evidence="2">The sequence shown here is derived from an EMBL/GenBank/DDBJ whole genome shotgun (WGS) entry which is preliminary data.</text>
</comment>
<organism evidence="2 3">
    <name type="scientific">Phaseolus coccineus</name>
    <name type="common">Scarlet runner bean</name>
    <name type="synonym">Phaseolus multiflorus</name>
    <dbReference type="NCBI Taxonomy" id="3886"/>
    <lineage>
        <taxon>Eukaryota</taxon>
        <taxon>Viridiplantae</taxon>
        <taxon>Streptophyta</taxon>
        <taxon>Embryophyta</taxon>
        <taxon>Tracheophyta</taxon>
        <taxon>Spermatophyta</taxon>
        <taxon>Magnoliopsida</taxon>
        <taxon>eudicotyledons</taxon>
        <taxon>Gunneridae</taxon>
        <taxon>Pentapetalae</taxon>
        <taxon>rosids</taxon>
        <taxon>fabids</taxon>
        <taxon>Fabales</taxon>
        <taxon>Fabaceae</taxon>
        <taxon>Papilionoideae</taxon>
        <taxon>50 kb inversion clade</taxon>
        <taxon>NPAAA clade</taxon>
        <taxon>indigoferoid/millettioid clade</taxon>
        <taxon>Phaseoleae</taxon>
        <taxon>Phaseolus</taxon>
    </lineage>
</organism>
<name>A0AAN9MID2_PHACN</name>
<protein>
    <submittedName>
        <fullName evidence="2">Uncharacterized protein</fullName>
    </submittedName>
</protein>
<dbReference type="Proteomes" id="UP001374584">
    <property type="component" value="Unassembled WGS sequence"/>
</dbReference>
<accession>A0AAN9MID2</accession>
<proteinExistence type="predicted"/>
<keyword evidence="3" id="KW-1185">Reference proteome</keyword>
<dbReference type="EMBL" id="JAYMYR010000006">
    <property type="protein sequence ID" value="KAK7355154.1"/>
    <property type="molecule type" value="Genomic_DNA"/>
</dbReference>
<feature type="transmembrane region" description="Helical" evidence="1">
    <location>
        <begin position="12"/>
        <end position="32"/>
    </location>
</feature>
<evidence type="ECO:0000256" key="1">
    <source>
        <dbReference type="SAM" id="Phobius"/>
    </source>
</evidence>
<sequence>MELTRWVHYHSWLVYCAEISAAIFVSHLRLLYERYGAIYVAFLLVKINRKKGQNEEKPLFSNPEAVGLIKVQTLMNNDECAWTNICGAFHGFLSFDNWLSPQDPLGHWIAFSTREAKNLRQLFVGGCMMPFCFA</sequence>
<keyword evidence="1" id="KW-1133">Transmembrane helix</keyword>
<evidence type="ECO:0000313" key="3">
    <source>
        <dbReference type="Proteomes" id="UP001374584"/>
    </source>
</evidence>